<evidence type="ECO:0000256" key="2">
    <source>
        <dbReference type="ARBA" id="ARBA00022448"/>
    </source>
</evidence>
<evidence type="ECO:0000256" key="5">
    <source>
        <dbReference type="ARBA" id="ARBA00023055"/>
    </source>
</evidence>
<dbReference type="PROSITE" id="PS51211">
    <property type="entry name" value="VITELLOGENIN"/>
    <property type="match status" value="1"/>
</dbReference>
<keyword evidence="3" id="KW-0964">Secreted</keyword>
<dbReference type="InterPro" id="IPR011030">
    <property type="entry name" value="Lipovitellin_superhlx_dom"/>
</dbReference>
<dbReference type="Gene3D" id="2.30.230.10">
    <property type="entry name" value="Lipovitellin, beta-sheet shell regions, chain A"/>
    <property type="match status" value="1"/>
</dbReference>
<dbReference type="InterPro" id="IPR015819">
    <property type="entry name" value="Lipid_transp_b-sht_shell"/>
</dbReference>
<dbReference type="PANTHER" id="PTHR23345:SF36">
    <property type="entry name" value="APOLIPOPHORINS"/>
    <property type="match status" value="1"/>
</dbReference>
<feature type="domain" description="Vitellogenin" evidence="9">
    <location>
        <begin position="43"/>
        <end position="643"/>
    </location>
</feature>
<proteinExistence type="predicted"/>
<dbReference type="Pfam" id="PF06448">
    <property type="entry name" value="DUF1081"/>
    <property type="match status" value="1"/>
</dbReference>
<comment type="subcellular location">
    <subcellularLocation>
        <location evidence="1">Secreted</location>
    </subcellularLocation>
</comment>
<dbReference type="Proteomes" id="UP001652626">
    <property type="component" value="Chromosome 26"/>
</dbReference>
<evidence type="ECO:0000259" key="10">
    <source>
        <dbReference type="PROSITE" id="PS51233"/>
    </source>
</evidence>
<dbReference type="InterPro" id="IPR001846">
    <property type="entry name" value="VWF_type-D"/>
</dbReference>
<evidence type="ECO:0000259" key="9">
    <source>
        <dbReference type="PROSITE" id="PS51211"/>
    </source>
</evidence>
<dbReference type="GeneID" id="113398502"/>
<dbReference type="SMART" id="SM01169">
    <property type="entry name" value="DUF1943"/>
    <property type="match status" value="1"/>
</dbReference>
<accession>A0A8B8I9Z9</accession>
<dbReference type="InterPro" id="IPR015817">
    <property type="entry name" value="Vitellinogen_open_b-sht_sub1"/>
</dbReference>
<gene>
    <name evidence="12" type="primary">Apolpp</name>
</gene>
<dbReference type="SMART" id="SM00216">
    <property type="entry name" value="VWD"/>
    <property type="match status" value="1"/>
</dbReference>
<feature type="chain" id="PRO_5046651376" evidence="8">
    <location>
        <begin position="27"/>
        <end position="3302"/>
    </location>
</feature>
<dbReference type="OMA" id="MTWTILE"/>
<dbReference type="Gene3D" id="1.25.10.20">
    <property type="entry name" value="Vitellinogen, superhelical"/>
    <property type="match status" value="1"/>
</dbReference>
<dbReference type="InterPro" id="IPR001747">
    <property type="entry name" value="Vitellogenin_N"/>
</dbReference>
<dbReference type="Gene3D" id="2.20.50.20">
    <property type="entry name" value="Lipovitellin. Chain A, domain 3"/>
    <property type="match status" value="1"/>
</dbReference>
<dbReference type="SUPFAM" id="SSF48431">
    <property type="entry name" value="Lipovitellin-phosvitin complex, superhelical domain"/>
    <property type="match status" value="1"/>
</dbReference>
<dbReference type="Gene3D" id="2.20.80.10">
    <property type="entry name" value="Lipovitellin-phosvitin complex, chain A, domain 4"/>
    <property type="match status" value="1"/>
</dbReference>
<dbReference type="InterPro" id="IPR050733">
    <property type="entry name" value="Vitellogenin/Apolipophorin"/>
</dbReference>
<dbReference type="InterPro" id="IPR015255">
    <property type="entry name" value="Vitellinogen_open_b-sht"/>
</dbReference>
<comment type="caution">
    <text evidence="7">Lacks conserved residue(s) required for the propagation of feature annotation.</text>
</comment>
<dbReference type="RefSeq" id="XP_026493046.2">
    <property type="nucleotide sequence ID" value="XM_026637261.2"/>
</dbReference>
<evidence type="ECO:0000256" key="3">
    <source>
        <dbReference type="ARBA" id="ARBA00022525"/>
    </source>
</evidence>
<dbReference type="Pfam" id="PF00094">
    <property type="entry name" value="VWD"/>
    <property type="match status" value="1"/>
</dbReference>
<name>A0A8B8I9Z9_VANTA</name>
<dbReference type="PROSITE" id="PS51233">
    <property type="entry name" value="VWFD"/>
    <property type="match status" value="1"/>
</dbReference>
<dbReference type="InterPro" id="IPR009454">
    <property type="entry name" value="Lipid_transpt_open_b-sht"/>
</dbReference>
<keyword evidence="4 8" id="KW-0732">Signal</keyword>
<sequence>MGTSSISFSIFSVILLLTVLWTPAHSNGQCNLSCQGSSSAATFLNGHKYTYGVEGSVSVYLTGAEKQETSVKIFGQVSVTAAGNCVLSLKVNSLVISGPDGKKYSAPKGIDKPVRFSLQDGRVGPEICAEQDDSRASLNIKRAIISMLQTEQKPSTQTDVFGSCPTEVSASQEGSALLVHRSRDLSRCAHREQTKNELITAVYNPNAQIKSTQLLQSILNIESKVNNGVPEKISAVEQYLYKPFSIGENGARAEVNTKLTLTGTAQGAAEGNCPVSRSIIFENPHESEASHSNYENVFKAIKETCKTLTNEASFKSAGTFAQLVRIFRTANKEDLMKAFGQIKGNSLEKRVFLDGLLRAGTGHSIEASIQILKSKELTPLEEKVVFLSLGNARHVTSEAIKAAAGLLDLPNLPKNVYLGVGALAGTYCRDHRCHDEHSEGVTAVSKKLAAKLQNCKPKTKIEEDNVVAVLKGIRNIRHLEDSLIDKLVHCAIDNNVKARVRVAALEAFQADPCAAKLKKAGLDIMKNRQLDSEIRIKGYLAVIQCPCGKSANEIKNLIESEPVHQVGRFITTSLRHIRSSANPDKQLARQHYGLIGIPNKYNIDDRKYSFYREMSYNVDVLGAGGNMEQAVIFSQDSFLPRSVSLNLTAEVFGHNVNILEIGGRQGNLDRVVEHFLGPKSFLRTQKPQEIYDNLYNKFEESYKKVDSNVRGRRSIKSEVDNFDKQVKAESAPYNNELDLDVYVKLFGTDAVFLSLGDDKGFDFNTFLDQTLKGVNDGFNKMKNFQQELRGHILFMDAELAYPTSTGLPLKLDAVGAATARVDVSSSMDIRQILKNPQSAKVDIKLVPSSDVEISLIMLVDADCLSTGLKVVTNLHSSTGGQIVAKVIGNGQGFDLQWGLPIDKQEILTASNDLVFFTAEKGQMEKHIPIKTGSEKNEYSGCFDQLSGVLGLTLCGKVSLPFSFSGQKSQNSISQYLARYPLVGSSKVNLVLEKNDLRGYHIKGLVQNDHAGKYGMELLFEAEGSKNRRTQLTGEVINTEEEKSLKVNLESPIKNLFGQFSVNTKPSEYSLLMKAKMDDAQYYGRAGVSIEGNDKRSVWKPLLEYELPGDGKKSIKVDGQIIKEINGPASKYTLEGVKFNIPNSNEPVNIEGHFKHEPKAVETDIKVKKGQQNILFSGSLKGSDFKAEFMNTLNPYVNFRVNGHIENNQNIMHNDIDLYYGGDCHNPQNRVAFNQLFKRHYASPEDFNIITKNKFEIFALPLKIKLELESDPKKFDLDIGGVYLDKKASFDLEARTQIKKVGDYKIKWSMNIDKHTIESLIKREIVSADKSNLENYIDFKNVGKLELIGVVLHRMKEHDKNIGAVGHLKISGTGKDEDIKFDIGAIENANLYSSHATISNTKGEILDYLLKINIGNNPNGQLKFNLKDAIAANGQFQVTDNDGKGNGNLMINFKKVDRVIKGDVKFVVKEPVYNAEADFYLNFEKDKNDKVHFSTTNKKTDKLIESKNKMQYSGKNIEFNLHKEGAAIDTGRGQYSAELVLPDERCLSFNVDRELSVKDNIYNGHAEAVFSDAPKRGGPASTITYKAKVTKTNINDEIIDLDAQIEMRLKDGKNLLNTISFKNTPKGDKSDMAFKSEISGNMLPKKAIVEATSSYTDVKQLDDKYRVKASYGDDLAMELVGGYQMQWPEKGEKKIMDDYTLSVRLPFEKAHDIKWVSKLLFLQPENKAVEITVMESVQINADLYKFESNGKYDEKNGNTKLKVIVPHVDPIVIDSSYKVDMSKEKASGVFDVKTQYGKGKVTTVSVQGVSSEKEVEFKILANCPHIENIKKFELDLNAKNPSPDTYNAVLTMAVDSRTYRADALVVQSASQPLLDLKYTSPSTPKPTRLFFKGTSLRTTQGRIEMKVENFRNFDLDSTFEANFDKDLIVKYQANAESLGLKNYQIDISSKDAGSGKRLEFHAVNDSKNVLSGSTSFISKQEGPKTIIEGSGTLKIKEEQKPANFKYIRTVLTEGNEQGVETFINVAFGERNHVAESRITNLEYKTSYVYCEEKKQCAHAELNAKFVTNKPGVLQHQFNMGLDLRKLGLATEFGLQIANEFSDKNFPQYDMNLHVNRESEKIHFHVYSQPEHGKFPAGIVLSFPQRVIAVESLVQYPTDKTLPFPIHGEINMFPDKNRPQTKTGFRFNFDASGNDQQGEASGLIGFSHPKIGKEALVKFQGSMKRPNSNTIKIETTSVISHSCLGKDRESKFFLEVNPVHIKLMIDTPVVKVIDLEGSATMKENLQQGDLKFSLLQGKPVQVYAVVKDYQYYEFTTGYSDESERKLSVIGHLNPEKRVDITVDISLAGQKKNIGHGAIFLENNVIKSDYGVSQDNFNYFVNALRKDISTLQTRINELGEKTSADFKQILKRVEPTYKKVEQAYKEDLEKLMNEISNDKSLKEISETLHTLVKIVAKMIDDVIHIFKPFADKIVETITDLSKKVVEMYEKELEPQFKQMWSNLGAVVREYTDGLIDAAAHFSAIILDFFERHKPELQELAEIFTSIFKDLTRIIVAQLKEWRAKSAQFITDLTTQIKEMPIISIIKEKWQELAVPEQLLGLMQEATRALRSILPTEESKQFLDALTNYMNKKIRQEKCDDRAELKVVYEKLISAVSSMVQFVRTHLGQFGVTYPVITDARLPGLSPISIPSFRGSAAWSFITQLIHGDFPDPLTLFKTYRPRSLNPLDEIPAKLRAVIVNGQHIFTFDGRHLTFPGTCRYVLVHDHVDRNFTLMMQLANGSPKSLILEDKSGVTIELKENGQVALNGGAHGYPVIEKDVFAFRQANGRVGLGSLYGLMAYCTSKLEVCYIEVSGFYLGKLRGLLGDGNNEPFDDFRMPNGKITTSESDFGNAYRLASSCPQVKAPEHSHHQMHQTLPPACETVFGGMSPLRPLALFLDMMPFRQACIHACSGDAAAALQQACDLARGYAALALSGALPAALPPQCVRCSDTDAPREVGDIYEVKLPGKQADIVVSVEVTTDNEKNYKDIVVPLVSQLIDSLKAKRITDVKVFLVGVTSKFPYPILYDTDLRLKSAKVQFDDASRYNKISTIDLRNPQANTYEQRIVEILNTIKTQLGLHNVMITYHSIFDLPLRPAAVKHYISSIGNRCEPQSFFVSTLRSVVYSEMFKNIGLTHTLIANTPDLKIGGGKQVNQVVGFSSNGVLMLGDKKPKDTESLRASLVVGDDDGCIEFSQNVDGYTMSASNFHGLNPAQQKQFIQTAAASITGKLLHESLVQECTCTYVDPFRVRSVCVTKDRKETARRRK</sequence>
<keyword evidence="11" id="KW-1185">Reference proteome</keyword>
<dbReference type="SMART" id="SM00638">
    <property type="entry name" value="LPD_N"/>
    <property type="match status" value="1"/>
</dbReference>
<keyword evidence="2" id="KW-0813">Transport</keyword>
<evidence type="ECO:0000256" key="6">
    <source>
        <dbReference type="ARBA" id="ARBA00023180"/>
    </source>
</evidence>
<evidence type="ECO:0000313" key="12">
    <source>
        <dbReference type="RefSeq" id="XP_026493046.2"/>
    </source>
</evidence>
<feature type="domain" description="VWFD" evidence="10">
    <location>
        <begin position="2731"/>
        <end position="2897"/>
    </location>
</feature>
<dbReference type="SUPFAM" id="SSF56968">
    <property type="entry name" value="Lipovitellin-phosvitin complex, beta-sheet shell regions"/>
    <property type="match status" value="2"/>
</dbReference>
<dbReference type="Pfam" id="PF01347">
    <property type="entry name" value="Vitellogenin_N"/>
    <property type="match status" value="1"/>
</dbReference>
<dbReference type="PANTHER" id="PTHR23345">
    <property type="entry name" value="VITELLOGENIN-RELATED"/>
    <property type="match status" value="1"/>
</dbReference>
<feature type="signal peptide" evidence="8">
    <location>
        <begin position="1"/>
        <end position="26"/>
    </location>
</feature>
<reference evidence="12" key="1">
    <citation type="submission" date="2025-08" db="UniProtKB">
        <authorList>
            <consortium name="RefSeq"/>
        </authorList>
    </citation>
    <scope>IDENTIFICATION</scope>
    <source>
        <tissue evidence="12">Whole body</tissue>
    </source>
</reference>
<dbReference type="OrthoDB" id="6484170at2759"/>
<dbReference type="GO" id="GO:0005319">
    <property type="term" value="F:lipid transporter activity"/>
    <property type="evidence" value="ECO:0007669"/>
    <property type="project" value="InterPro"/>
</dbReference>
<evidence type="ECO:0000313" key="11">
    <source>
        <dbReference type="Proteomes" id="UP001652626"/>
    </source>
</evidence>
<organism evidence="11 12">
    <name type="scientific">Vanessa tameamea</name>
    <name type="common">Kamehameha butterfly</name>
    <dbReference type="NCBI Taxonomy" id="334116"/>
    <lineage>
        <taxon>Eukaryota</taxon>
        <taxon>Metazoa</taxon>
        <taxon>Ecdysozoa</taxon>
        <taxon>Arthropoda</taxon>
        <taxon>Hexapoda</taxon>
        <taxon>Insecta</taxon>
        <taxon>Pterygota</taxon>
        <taxon>Neoptera</taxon>
        <taxon>Endopterygota</taxon>
        <taxon>Lepidoptera</taxon>
        <taxon>Glossata</taxon>
        <taxon>Ditrysia</taxon>
        <taxon>Papilionoidea</taxon>
        <taxon>Nymphalidae</taxon>
        <taxon>Nymphalinae</taxon>
        <taxon>Vanessa</taxon>
    </lineage>
</organism>
<evidence type="ECO:0000256" key="1">
    <source>
        <dbReference type="ARBA" id="ARBA00004613"/>
    </source>
</evidence>
<dbReference type="GO" id="GO:0005576">
    <property type="term" value="C:extracellular region"/>
    <property type="evidence" value="ECO:0007669"/>
    <property type="project" value="UniProtKB-SubCell"/>
</dbReference>
<dbReference type="InterPro" id="IPR015816">
    <property type="entry name" value="Vitellinogen_b-sht_N"/>
</dbReference>
<evidence type="ECO:0000256" key="7">
    <source>
        <dbReference type="PROSITE-ProRule" id="PRU00557"/>
    </source>
</evidence>
<evidence type="ECO:0000256" key="8">
    <source>
        <dbReference type="SAM" id="SignalP"/>
    </source>
</evidence>
<keyword evidence="5" id="KW-0445">Lipid transport</keyword>
<dbReference type="Pfam" id="PF09172">
    <property type="entry name" value="Vit_open_b-sht"/>
    <property type="match status" value="1"/>
</dbReference>
<protein>
    <submittedName>
        <fullName evidence="12">Apolipophorins</fullName>
    </submittedName>
</protein>
<keyword evidence="6" id="KW-0325">Glycoprotein</keyword>
<evidence type="ECO:0000256" key="4">
    <source>
        <dbReference type="ARBA" id="ARBA00022729"/>
    </source>
</evidence>